<dbReference type="Gene3D" id="2.40.170.20">
    <property type="entry name" value="TonB-dependent receptor, beta-barrel domain"/>
    <property type="match status" value="2"/>
</dbReference>
<evidence type="ECO:0000256" key="2">
    <source>
        <dbReference type="ARBA" id="ARBA00023136"/>
    </source>
</evidence>
<dbReference type="InterPro" id="IPR006860">
    <property type="entry name" value="FecR"/>
</dbReference>
<evidence type="ECO:0000259" key="4">
    <source>
        <dbReference type="Pfam" id="PF04773"/>
    </source>
</evidence>
<evidence type="ECO:0000313" key="5">
    <source>
        <dbReference type="EMBL" id="ANX04448.1"/>
    </source>
</evidence>
<name>A0A1B1YUH8_9GAMM</name>
<accession>A0A1B1YUH8</accession>
<organism evidence="5 6">
    <name type="scientific">Immundisolibacter cernigliae</name>
    <dbReference type="NCBI Taxonomy" id="1810504"/>
    <lineage>
        <taxon>Bacteria</taxon>
        <taxon>Pseudomonadati</taxon>
        <taxon>Pseudomonadota</taxon>
        <taxon>Gammaproteobacteria</taxon>
        <taxon>Immundisolibacterales</taxon>
        <taxon>Immundisolibacteraceae</taxon>
        <taxon>Immundisolibacter</taxon>
    </lineage>
</organism>
<dbReference type="InterPro" id="IPR011990">
    <property type="entry name" value="TPR-like_helical_dom_sf"/>
</dbReference>
<keyword evidence="2" id="KW-0472">Membrane</keyword>
<gene>
    <name evidence="5" type="ORF">PG2T_09830</name>
</gene>
<dbReference type="Gene3D" id="2.60.120.1440">
    <property type="match status" value="1"/>
</dbReference>
<evidence type="ECO:0000256" key="3">
    <source>
        <dbReference type="ARBA" id="ARBA00023237"/>
    </source>
</evidence>
<dbReference type="Proteomes" id="UP000092952">
    <property type="component" value="Chromosome"/>
</dbReference>
<feature type="domain" description="FecR protein" evidence="4">
    <location>
        <begin position="69"/>
        <end position="159"/>
    </location>
</feature>
<dbReference type="PANTHER" id="PTHR38731:SF3">
    <property type="entry name" value="BLL6125 PROTEIN"/>
    <property type="match status" value="1"/>
</dbReference>
<dbReference type="AlphaFoldDB" id="A0A1B1YUH8"/>
<dbReference type="InterPro" id="IPR036942">
    <property type="entry name" value="Beta-barrel_TonB_sf"/>
</dbReference>
<keyword evidence="3" id="KW-0998">Cell outer membrane</keyword>
<keyword evidence="6" id="KW-1185">Reference proteome</keyword>
<dbReference type="PANTHER" id="PTHR38731">
    <property type="entry name" value="LIPL45-RELATED LIPOPROTEIN-RELATED"/>
    <property type="match status" value="1"/>
</dbReference>
<dbReference type="STRING" id="1810504.PG2T_09830"/>
<evidence type="ECO:0000256" key="1">
    <source>
        <dbReference type="ARBA" id="ARBA00004442"/>
    </source>
</evidence>
<dbReference type="KEGG" id="gbi:PG2T_09830"/>
<dbReference type="InParanoid" id="A0A1B1YUH8"/>
<sequence>MAVLTGDFWRPAAAAGVLLYLLGMAMAQACEHHLARLASADGQVEAQRAADADWHPAAVGEAFCEDVSVRVGEGGSAALELANDTLLRLGGPSAASIRRHPNAATPTVRIERGRGHFLSRTRQRFDASTPYLNAAIDGTEFLLVAAHAADELVLFEGRVTVDGRQLVPGQSLRVSPGGSELRLAVRSREGLEWALHYPPLATTAALREAQARLAAGDAGAAAQLAETAAGSGGPAERAQARALQTVIAIAQGDTAAADRFSAEAVTLAGDQPNAWLARSYARQALFDLPAALRAAARAAALAKGDQLPTLRLAELELASGNHRAARRLAQPAVRGPWAALALRTLGFADLVADDAASAQASFEQAAALDPLDPLSRLGLGLALIRQAELAAGRRQMEIAVSLDPGQSLLRSYLAKAYLSEHRSHPAQAELGRAKALDPADPTPWFYEALGLLADNRPVEALASLEESVKRNDNRAVYRSKLQLDEDLAARQAGAGRVYEALGFSQLAQRRGAESLAADPADFSAHRLLADSYLGVPNHETGRLSELLQAQLWQPHSVLPLQPQGRAEDLAIRQGAVSLQSGLNEYTPLFVRDGVSAFGSAVGGGDGLFSDDLMATVLAGPLSISAAQFRYETDGFRDNADQEIDLYDLFAHWRVTPDTGVQVEARRSREERGDVGLYPFDDVHSSTLRQFEDRDTYRLGLRHDWQPGNSTLVSVQRQTVRAGQDFELDLGFLTLPVKVRGDSRPLLAEAQQVLRGAAGRLLLGAGHYRENGDVDIGGFALDRRTRQHNGYAYGYLKGPQGMLWTLGLAVDAVDADVIDKTRISPKLGLVWTLDARTTLRAAALRAVKRELVGKGTIEPVQVAGFVQFFDDPTGTRADRYGLGLDRQLTDGLDVGVEATWRDLRTPYLDFLAGRQLGDDRQQLHRAYAYWTPAPRWALRAEYRYQLDEYSDEAPRGVESGNWAIFDVRTHSLPLGLRYSHPSGWLADVTATAYRQSGDYLVTSGGEQRHASDSFCLSDARLAYRLPRRLGLVSVGVLNMFDTAVQFQDADPQHPELYPQRLLYGSVSLMLD</sequence>
<protein>
    <recommendedName>
        <fullName evidence="4">FecR protein domain-containing protein</fullName>
    </recommendedName>
</protein>
<reference evidence="6" key="1">
    <citation type="submission" date="2016-03" db="EMBL/GenBank/DDBJ databases">
        <title>Complete genome sequence of Solimmundus cernigliae, representing a novel lineage of polycyclic aromatic hydrocarbon degraders within the Gammaproteobacteria.</title>
        <authorList>
            <person name="Singleton D.R."/>
            <person name="Dickey A.N."/>
            <person name="Scholl E.H."/>
            <person name="Wright F.A."/>
            <person name="Aitken M.D."/>
        </authorList>
    </citation>
    <scope>NUCLEOTIDE SEQUENCE [LARGE SCALE GENOMIC DNA]</scope>
    <source>
        <strain evidence="6">TR3.2</strain>
    </source>
</reference>
<dbReference type="OrthoDB" id="8552139at2"/>
<comment type="subcellular location">
    <subcellularLocation>
        <location evidence="1">Cell outer membrane</location>
    </subcellularLocation>
</comment>
<dbReference type="SUPFAM" id="SSF56935">
    <property type="entry name" value="Porins"/>
    <property type="match status" value="1"/>
</dbReference>
<dbReference type="GO" id="GO:0009279">
    <property type="term" value="C:cell outer membrane"/>
    <property type="evidence" value="ECO:0007669"/>
    <property type="project" value="UniProtKB-SubCell"/>
</dbReference>
<dbReference type="Gene3D" id="1.25.40.10">
    <property type="entry name" value="Tetratricopeptide repeat domain"/>
    <property type="match status" value="1"/>
</dbReference>
<dbReference type="EMBL" id="CP014671">
    <property type="protein sequence ID" value="ANX04448.1"/>
    <property type="molecule type" value="Genomic_DNA"/>
</dbReference>
<dbReference type="Pfam" id="PF04773">
    <property type="entry name" value="FecR"/>
    <property type="match status" value="1"/>
</dbReference>
<proteinExistence type="predicted"/>
<dbReference type="SUPFAM" id="SSF48452">
    <property type="entry name" value="TPR-like"/>
    <property type="match status" value="1"/>
</dbReference>
<evidence type="ECO:0000313" key="6">
    <source>
        <dbReference type="Proteomes" id="UP000092952"/>
    </source>
</evidence>